<comment type="caution">
    <text evidence="3">The sequence shown here is derived from an EMBL/GenBank/DDBJ whole genome shotgun (WGS) entry which is preliminary data.</text>
</comment>
<proteinExistence type="predicted"/>
<sequence>APGRARGSAPAAAPAALPVPAPPASATTYMLPTTPRQGRGRRSLPTAPRGGSAREFVRRRPRVASAIAGTVAFFAAVLIGMALFSPDSSSAETPRMEVAVTPSAAGGQ</sequence>
<evidence type="ECO:0000313" key="3">
    <source>
        <dbReference type="EMBL" id="MDN3297750.1"/>
    </source>
</evidence>
<feature type="transmembrane region" description="Helical" evidence="2">
    <location>
        <begin position="63"/>
        <end position="84"/>
    </location>
</feature>
<keyword evidence="2" id="KW-1133">Transmembrane helix</keyword>
<keyword evidence="3" id="KW-0723">Serine/threonine-protein kinase</keyword>
<reference evidence="3" key="1">
    <citation type="submission" date="2023-06" db="EMBL/GenBank/DDBJ databases">
        <title>WGS-Sequencing of Streptomyces ficellus isolate 21 collected from sand in Gara Djebilet Iron Mine in Algeria.</title>
        <authorList>
            <person name="Zegers G.P."/>
            <person name="Gomez A."/>
            <person name="Gueddou A."/>
            <person name="Zahara A.F."/>
            <person name="Worth M."/>
            <person name="Sevigny J.L."/>
            <person name="Tisa L."/>
        </authorList>
    </citation>
    <scope>NUCLEOTIDE SEQUENCE</scope>
    <source>
        <strain evidence="3">AS11</strain>
    </source>
</reference>
<keyword evidence="3" id="KW-0808">Transferase</keyword>
<feature type="region of interest" description="Disordered" evidence="1">
    <location>
        <begin position="86"/>
        <end position="108"/>
    </location>
</feature>
<feature type="region of interest" description="Disordered" evidence="1">
    <location>
        <begin position="1"/>
        <end position="54"/>
    </location>
</feature>
<organism evidence="3 4">
    <name type="scientific">Streptomyces ficellus</name>
    <dbReference type="NCBI Taxonomy" id="1977088"/>
    <lineage>
        <taxon>Bacteria</taxon>
        <taxon>Bacillati</taxon>
        <taxon>Actinomycetota</taxon>
        <taxon>Actinomycetes</taxon>
        <taxon>Kitasatosporales</taxon>
        <taxon>Streptomycetaceae</taxon>
        <taxon>Streptomyces</taxon>
    </lineage>
</organism>
<feature type="compositionally biased region" description="Low complexity" evidence="1">
    <location>
        <begin position="1"/>
        <end position="16"/>
    </location>
</feature>
<evidence type="ECO:0000256" key="2">
    <source>
        <dbReference type="SAM" id="Phobius"/>
    </source>
</evidence>
<keyword evidence="4" id="KW-1185">Reference proteome</keyword>
<dbReference type="Proteomes" id="UP001174050">
    <property type="component" value="Unassembled WGS sequence"/>
</dbReference>
<dbReference type="GO" id="GO:0004674">
    <property type="term" value="F:protein serine/threonine kinase activity"/>
    <property type="evidence" value="ECO:0007669"/>
    <property type="project" value="UniProtKB-KW"/>
</dbReference>
<protein>
    <submittedName>
        <fullName evidence="3">Serine/threonine protein kinase</fullName>
    </submittedName>
</protein>
<dbReference type="EMBL" id="JAUEPL010000059">
    <property type="protein sequence ID" value="MDN3297750.1"/>
    <property type="molecule type" value="Genomic_DNA"/>
</dbReference>
<keyword evidence="2" id="KW-0812">Transmembrane</keyword>
<accession>A0ABT7ZE17</accession>
<keyword evidence="2" id="KW-0472">Membrane</keyword>
<evidence type="ECO:0000256" key="1">
    <source>
        <dbReference type="SAM" id="MobiDB-lite"/>
    </source>
</evidence>
<gene>
    <name evidence="3" type="ORF">QWM81_27680</name>
</gene>
<keyword evidence="3" id="KW-0418">Kinase</keyword>
<feature type="compositionally biased region" description="Polar residues" evidence="1">
    <location>
        <begin position="27"/>
        <end position="36"/>
    </location>
</feature>
<evidence type="ECO:0000313" key="4">
    <source>
        <dbReference type="Proteomes" id="UP001174050"/>
    </source>
</evidence>
<feature type="non-terminal residue" evidence="3">
    <location>
        <position position="1"/>
    </location>
</feature>
<name>A0ABT7ZE17_9ACTN</name>